<evidence type="ECO:0000313" key="1">
    <source>
        <dbReference type="EMBL" id="MCM8569374.1"/>
    </source>
</evidence>
<keyword evidence="2" id="KW-1185">Reference proteome</keyword>
<organism evidence="1 2">
    <name type="scientific">Gramella jeungdoensis</name>
    <dbReference type="NCBI Taxonomy" id="708091"/>
    <lineage>
        <taxon>Bacteria</taxon>
        <taxon>Pseudomonadati</taxon>
        <taxon>Bacteroidota</taxon>
        <taxon>Flavobacteriia</taxon>
        <taxon>Flavobacteriales</taxon>
        <taxon>Flavobacteriaceae</taxon>
        <taxon>Christiangramia</taxon>
    </lineage>
</organism>
<name>A0ABT0Z0Y6_9FLAO</name>
<accession>A0ABT0Z0Y6</accession>
<proteinExistence type="predicted"/>
<comment type="caution">
    <text evidence="1">The sequence shown here is derived from an EMBL/GenBank/DDBJ whole genome shotgun (WGS) entry which is preliminary data.</text>
</comment>
<dbReference type="EMBL" id="JAMSCK010000003">
    <property type="protein sequence ID" value="MCM8569374.1"/>
    <property type="molecule type" value="Genomic_DNA"/>
</dbReference>
<protein>
    <submittedName>
        <fullName evidence="1">Uncharacterized protein</fullName>
    </submittedName>
</protein>
<sequence length="51" mass="5892">MRLKIVAEVLFNESINRLLNPSTIMEKFSGVISDFEFDYEYGCLLNSIESD</sequence>
<gene>
    <name evidence="1" type="ORF">NE848_08285</name>
</gene>
<evidence type="ECO:0000313" key="2">
    <source>
        <dbReference type="Proteomes" id="UP001155077"/>
    </source>
</evidence>
<dbReference type="RefSeq" id="WP_252112374.1">
    <property type="nucleotide sequence ID" value="NZ_JAMSCK010000003.1"/>
</dbReference>
<dbReference type="Proteomes" id="UP001155077">
    <property type="component" value="Unassembled WGS sequence"/>
</dbReference>
<reference evidence="1" key="1">
    <citation type="submission" date="2022-06" db="EMBL/GenBank/DDBJ databases">
        <title>Gramella sediminis sp. nov., isolated from deep-sea sediment of the Indian Ocean.</title>
        <authorList>
            <person name="Yang L."/>
        </authorList>
    </citation>
    <scope>NUCLEOTIDE SEQUENCE</scope>
    <source>
        <strain evidence="1">HMD3159</strain>
    </source>
</reference>